<proteinExistence type="inferred from homology"/>
<sequence length="598" mass="66055">MLVEMEHLLFEFTIIILLTTAISLLSRKLRLPLVLSYILAGVAIAILGVENGSITHQFLEILSTLGVAFLLFLIGIELNLVELKEVGAPAVFAGVSQFLFTGISGFVLSHIFGFSAIQSVIIAISLTFSSTIIVVKMLNALGDIFSLYGRISIGIMLVQDFIAIFVLIFISLLKVESGIQANQALQLAGITLLKIALLGLITYLFVFAGKRVFGYVAKVSQQEESTELFLLATISWVLAFTFISTSLGLSLEIGAFLAGLSLSSTGFSMEIVAKIKPFRDFFIILFFVLLGTQIEVASFNGLILPIIIFSALVFFGNPFIVQLALKTLGFSQRTNFLSGITVSQIGEFSLIFAAGAHKAGLVSEEIVVLITLVAVLTITMSSYAVMNGELLFTYLKKPLSFISKPRRKRAQAAAADEWKDHVVLIGSGRIGKHLFDILIAESIPVMMIDYDPMMVSKLKKEVEVAAGDGWLAQKKQQNKPQKSQSDYIFPQVEIMYGDIGDTDLFDAVFMKEAKLVVSTINHFEDNLLIIKEAKTRSTATHVWVSANYEYEIDALYEVGADFVFWPHALTREYVGDKLQELLQAKKTYREKIHEKKSR</sequence>
<dbReference type="GO" id="GO:0016020">
    <property type="term" value="C:membrane"/>
    <property type="evidence" value="ECO:0007669"/>
    <property type="project" value="UniProtKB-SubCell"/>
</dbReference>
<feature type="transmembrane region" description="Helical" evidence="7">
    <location>
        <begin position="147"/>
        <end position="172"/>
    </location>
</feature>
<comment type="similarity">
    <text evidence="2">Belongs to the monovalent cation:proton antiporter 2 (CPA2) transporter (TC 2.A.37) family.</text>
</comment>
<evidence type="ECO:0000256" key="4">
    <source>
        <dbReference type="ARBA" id="ARBA00022692"/>
    </source>
</evidence>
<dbReference type="PANTHER" id="PTHR42751">
    <property type="entry name" value="SODIUM/HYDROGEN EXCHANGER FAMILY/TRKA DOMAIN PROTEIN"/>
    <property type="match status" value="1"/>
</dbReference>
<evidence type="ECO:0000256" key="7">
    <source>
        <dbReference type="SAM" id="Phobius"/>
    </source>
</evidence>
<feature type="transmembrane region" description="Helical" evidence="7">
    <location>
        <begin position="280"/>
        <end position="296"/>
    </location>
</feature>
<evidence type="ECO:0000256" key="2">
    <source>
        <dbReference type="ARBA" id="ARBA00005551"/>
    </source>
</evidence>
<dbReference type="InterPro" id="IPR006153">
    <property type="entry name" value="Cation/H_exchanger_TM"/>
</dbReference>
<gene>
    <name evidence="9" type="ORF">KC571_02610</name>
</gene>
<feature type="transmembrane region" description="Helical" evidence="7">
    <location>
        <begin position="366"/>
        <end position="386"/>
    </location>
</feature>
<dbReference type="Pfam" id="PF02254">
    <property type="entry name" value="TrkA_N"/>
    <property type="match status" value="1"/>
</dbReference>
<dbReference type="InterPro" id="IPR038770">
    <property type="entry name" value="Na+/solute_symporter_sf"/>
</dbReference>
<dbReference type="GO" id="GO:0006813">
    <property type="term" value="P:potassium ion transport"/>
    <property type="evidence" value="ECO:0007669"/>
    <property type="project" value="InterPro"/>
</dbReference>
<reference evidence="9" key="2">
    <citation type="journal article" date="2021" name="Microbiome">
        <title>Successional dynamics and alternative stable states in a saline activated sludge microbial community over 9 years.</title>
        <authorList>
            <person name="Wang Y."/>
            <person name="Ye J."/>
            <person name="Ju F."/>
            <person name="Liu L."/>
            <person name="Boyd J.A."/>
            <person name="Deng Y."/>
            <person name="Parks D.H."/>
            <person name="Jiang X."/>
            <person name="Yin X."/>
            <person name="Woodcroft B.J."/>
            <person name="Tyson G.W."/>
            <person name="Hugenholtz P."/>
            <person name="Polz M.F."/>
            <person name="Zhang T."/>
        </authorList>
    </citation>
    <scope>NUCLEOTIDE SEQUENCE</scope>
    <source>
        <strain evidence="9">HKST-UBA01</strain>
    </source>
</reference>
<feature type="domain" description="RCK N-terminal" evidence="8">
    <location>
        <begin position="419"/>
        <end position="564"/>
    </location>
</feature>
<dbReference type="InterPro" id="IPR036291">
    <property type="entry name" value="NAD(P)-bd_dom_sf"/>
</dbReference>
<feature type="transmembrane region" description="Helical" evidence="7">
    <location>
        <begin position="302"/>
        <end position="324"/>
    </location>
</feature>
<dbReference type="PROSITE" id="PS51201">
    <property type="entry name" value="RCK_N"/>
    <property type="match status" value="1"/>
</dbReference>
<dbReference type="Pfam" id="PF00999">
    <property type="entry name" value="Na_H_Exchanger"/>
    <property type="match status" value="1"/>
</dbReference>
<protein>
    <submittedName>
        <fullName evidence="9">Cation:proton antiporter</fullName>
    </submittedName>
</protein>
<dbReference type="SUPFAM" id="SSF51735">
    <property type="entry name" value="NAD(P)-binding Rossmann-fold domains"/>
    <property type="match status" value="2"/>
</dbReference>
<evidence type="ECO:0000256" key="6">
    <source>
        <dbReference type="ARBA" id="ARBA00023136"/>
    </source>
</evidence>
<name>A0A955LHE1_UNCKA</name>
<evidence type="ECO:0000256" key="5">
    <source>
        <dbReference type="ARBA" id="ARBA00022989"/>
    </source>
</evidence>
<dbReference type="AlphaFoldDB" id="A0A955LHE1"/>
<feature type="transmembrane region" description="Helical" evidence="7">
    <location>
        <begin position="336"/>
        <end position="354"/>
    </location>
</feature>
<organism evidence="9 10">
    <name type="scientific">candidate division WWE3 bacterium</name>
    <dbReference type="NCBI Taxonomy" id="2053526"/>
    <lineage>
        <taxon>Bacteria</taxon>
        <taxon>Katanobacteria</taxon>
    </lineage>
</organism>
<feature type="transmembrane region" description="Helical" evidence="7">
    <location>
        <begin position="6"/>
        <end position="24"/>
    </location>
</feature>
<keyword evidence="5 7" id="KW-1133">Transmembrane helix</keyword>
<keyword evidence="6 7" id="KW-0472">Membrane</keyword>
<comment type="caution">
    <text evidence="9">The sequence shown here is derived from an EMBL/GenBank/DDBJ whole genome shotgun (WGS) entry which is preliminary data.</text>
</comment>
<evidence type="ECO:0000256" key="3">
    <source>
        <dbReference type="ARBA" id="ARBA00022448"/>
    </source>
</evidence>
<accession>A0A955LHE1</accession>
<dbReference type="GO" id="GO:1902600">
    <property type="term" value="P:proton transmembrane transport"/>
    <property type="evidence" value="ECO:0007669"/>
    <property type="project" value="InterPro"/>
</dbReference>
<dbReference type="Proteomes" id="UP000701698">
    <property type="component" value="Unassembled WGS sequence"/>
</dbReference>
<dbReference type="EMBL" id="JAGQKX010000057">
    <property type="protein sequence ID" value="MCA9390273.1"/>
    <property type="molecule type" value="Genomic_DNA"/>
</dbReference>
<dbReference type="Gene3D" id="1.20.1530.20">
    <property type="match status" value="1"/>
</dbReference>
<evidence type="ECO:0000256" key="1">
    <source>
        <dbReference type="ARBA" id="ARBA00004141"/>
    </source>
</evidence>
<dbReference type="PANTHER" id="PTHR42751:SF6">
    <property type="entry name" value="CONSERVED INTEGRAL MEMBRANE TRANSPORT PROTEIN-RELATED"/>
    <property type="match status" value="1"/>
</dbReference>
<feature type="transmembrane region" description="Helical" evidence="7">
    <location>
        <begin position="31"/>
        <end position="49"/>
    </location>
</feature>
<evidence type="ECO:0000313" key="10">
    <source>
        <dbReference type="Proteomes" id="UP000701698"/>
    </source>
</evidence>
<evidence type="ECO:0000313" key="9">
    <source>
        <dbReference type="EMBL" id="MCA9390273.1"/>
    </source>
</evidence>
<keyword evidence="3" id="KW-0813">Transport</keyword>
<feature type="transmembrane region" description="Helical" evidence="7">
    <location>
        <begin position="88"/>
        <end position="108"/>
    </location>
</feature>
<reference evidence="9" key="1">
    <citation type="submission" date="2020-04" db="EMBL/GenBank/DDBJ databases">
        <authorList>
            <person name="Zhang T."/>
        </authorList>
    </citation>
    <scope>NUCLEOTIDE SEQUENCE</scope>
    <source>
        <strain evidence="9">HKST-UBA01</strain>
    </source>
</reference>
<keyword evidence="4 7" id="KW-0812">Transmembrane</keyword>
<comment type="subcellular location">
    <subcellularLocation>
        <location evidence="1">Membrane</location>
        <topology evidence="1">Multi-pass membrane protein</topology>
    </subcellularLocation>
</comment>
<dbReference type="InterPro" id="IPR003148">
    <property type="entry name" value="RCK_N"/>
</dbReference>
<feature type="transmembrane region" description="Helical" evidence="7">
    <location>
        <begin position="61"/>
        <end position="81"/>
    </location>
</feature>
<dbReference type="GO" id="GO:0015297">
    <property type="term" value="F:antiporter activity"/>
    <property type="evidence" value="ECO:0007669"/>
    <property type="project" value="InterPro"/>
</dbReference>
<dbReference type="Gene3D" id="3.40.50.720">
    <property type="entry name" value="NAD(P)-binding Rossmann-like Domain"/>
    <property type="match status" value="1"/>
</dbReference>
<evidence type="ECO:0000259" key="8">
    <source>
        <dbReference type="PROSITE" id="PS51201"/>
    </source>
</evidence>
<feature type="transmembrane region" description="Helical" evidence="7">
    <location>
        <begin position="184"/>
        <end position="207"/>
    </location>
</feature>
<feature type="transmembrane region" description="Helical" evidence="7">
    <location>
        <begin position="114"/>
        <end position="135"/>
    </location>
</feature>